<comment type="caution">
    <text evidence="3">The sequence shown here is derived from an EMBL/GenBank/DDBJ whole genome shotgun (WGS) entry which is preliminary data.</text>
</comment>
<dbReference type="EMBL" id="JAIWQS010000008">
    <property type="protein sequence ID" value="KAJ8900028.1"/>
    <property type="molecule type" value="Genomic_DNA"/>
</dbReference>
<feature type="region of interest" description="Disordered" evidence="1">
    <location>
        <begin position="53"/>
        <end position="78"/>
    </location>
</feature>
<reference evidence="3 4" key="1">
    <citation type="submission" date="2021-09" db="EMBL/GenBank/DDBJ databases">
        <title>Genomic insights and catalytic innovation underlie evolution of tropane alkaloids biosynthesis.</title>
        <authorList>
            <person name="Wang Y.-J."/>
            <person name="Tian T."/>
            <person name="Huang J.-P."/>
            <person name="Huang S.-X."/>
        </authorList>
    </citation>
    <scope>NUCLEOTIDE SEQUENCE [LARGE SCALE GENOMIC DNA]</scope>
    <source>
        <strain evidence="3">KIB-2018</strain>
        <tissue evidence="3">Leaf</tissue>
    </source>
</reference>
<gene>
    <name evidence="3" type="ORF">K2173_024142</name>
</gene>
<dbReference type="Proteomes" id="UP001159364">
    <property type="component" value="Linkage Group LG08"/>
</dbReference>
<evidence type="ECO:0000256" key="2">
    <source>
        <dbReference type="SAM" id="Phobius"/>
    </source>
</evidence>
<evidence type="ECO:0000313" key="4">
    <source>
        <dbReference type="Proteomes" id="UP001159364"/>
    </source>
</evidence>
<organism evidence="3 4">
    <name type="scientific">Erythroxylum novogranatense</name>
    <dbReference type="NCBI Taxonomy" id="1862640"/>
    <lineage>
        <taxon>Eukaryota</taxon>
        <taxon>Viridiplantae</taxon>
        <taxon>Streptophyta</taxon>
        <taxon>Embryophyta</taxon>
        <taxon>Tracheophyta</taxon>
        <taxon>Spermatophyta</taxon>
        <taxon>Magnoliopsida</taxon>
        <taxon>eudicotyledons</taxon>
        <taxon>Gunneridae</taxon>
        <taxon>Pentapetalae</taxon>
        <taxon>rosids</taxon>
        <taxon>fabids</taxon>
        <taxon>Malpighiales</taxon>
        <taxon>Erythroxylaceae</taxon>
        <taxon>Erythroxylum</taxon>
    </lineage>
</organism>
<sequence>MSDSTRLGFMAAFAVSGSLVLIARQVHKRMLSDFLKKIEFELGGSKMRYQSKKKVRLAEPSSNNQEYRKKHRITSKGGDQFSELEDATELQSSIVGGSLLDGMPVNRQLLYKGIIQYKALKGCNAST</sequence>
<keyword evidence="2" id="KW-1133">Transmembrane helix</keyword>
<keyword evidence="2" id="KW-0812">Transmembrane</keyword>
<name>A0AAV8UER5_9ROSI</name>
<evidence type="ECO:0000256" key="1">
    <source>
        <dbReference type="SAM" id="MobiDB-lite"/>
    </source>
</evidence>
<protein>
    <submittedName>
        <fullName evidence="3">Uncharacterized protein</fullName>
    </submittedName>
</protein>
<keyword evidence="4" id="KW-1185">Reference proteome</keyword>
<proteinExistence type="predicted"/>
<evidence type="ECO:0000313" key="3">
    <source>
        <dbReference type="EMBL" id="KAJ8900028.1"/>
    </source>
</evidence>
<dbReference type="PANTHER" id="PTHR33564:SF8">
    <property type="entry name" value="TRANSMEMBRANE PROTEIN"/>
    <property type="match status" value="1"/>
</dbReference>
<dbReference type="AlphaFoldDB" id="A0AAV8UER5"/>
<keyword evidence="2" id="KW-0472">Membrane</keyword>
<accession>A0AAV8UER5</accession>
<dbReference type="PANTHER" id="PTHR33564">
    <property type="entry name" value="TRANSMEMBRANE PROTEIN"/>
    <property type="match status" value="1"/>
</dbReference>
<feature type="transmembrane region" description="Helical" evidence="2">
    <location>
        <begin position="6"/>
        <end position="23"/>
    </location>
</feature>